<dbReference type="Proteomes" id="UP000284476">
    <property type="component" value="Unassembled WGS sequence"/>
</dbReference>
<feature type="transmembrane region" description="Helical" evidence="8">
    <location>
        <begin position="114"/>
        <end position="145"/>
    </location>
</feature>
<feature type="transmembrane region" description="Helical" evidence="8">
    <location>
        <begin position="274"/>
        <end position="292"/>
    </location>
</feature>
<dbReference type="RefSeq" id="WP_128209138.1">
    <property type="nucleotide sequence ID" value="NZ_JBHRSO010000050.1"/>
</dbReference>
<dbReference type="InterPro" id="IPR038731">
    <property type="entry name" value="RgtA/B/C-like"/>
</dbReference>
<evidence type="ECO:0000313" key="11">
    <source>
        <dbReference type="Proteomes" id="UP000284476"/>
    </source>
</evidence>
<dbReference type="GO" id="GO:0009103">
    <property type="term" value="P:lipopolysaccharide biosynthetic process"/>
    <property type="evidence" value="ECO:0007669"/>
    <property type="project" value="UniProtKB-ARBA"/>
</dbReference>
<accession>A0A443JH62</accession>
<evidence type="ECO:0000256" key="6">
    <source>
        <dbReference type="ARBA" id="ARBA00022989"/>
    </source>
</evidence>
<reference evidence="10 11" key="2">
    <citation type="submission" date="2019-01" db="EMBL/GenBank/DDBJ databases">
        <authorList>
            <person name="Li Y."/>
        </authorList>
    </citation>
    <scope>NUCLEOTIDE SEQUENCE [LARGE SCALE GENOMIC DNA]</scope>
    <source>
        <strain evidence="10 11">SK2B-1</strain>
    </source>
</reference>
<gene>
    <name evidence="10" type="ORF">D2T30_12490</name>
</gene>
<evidence type="ECO:0000256" key="4">
    <source>
        <dbReference type="ARBA" id="ARBA00022679"/>
    </source>
</evidence>
<keyword evidence="3" id="KW-0328">Glycosyltransferase</keyword>
<organism evidence="10 11">
    <name type="scientific">Paenirhodobacter populi</name>
    <dbReference type="NCBI Taxonomy" id="2306993"/>
    <lineage>
        <taxon>Bacteria</taxon>
        <taxon>Pseudomonadati</taxon>
        <taxon>Pseudomonadota</taxon>
        <taxon>Alphaproteobacteria</taxon>
        <taxon>Rhodobacterales</taxon>
        <taxon>Rhodobacter group</taxon>
        <taxon>Paenirhodobacter</taxon>
    </lineage>
</organism>
<sequence>MRNDASDTGWLRPALLVVLAVTVFRLVMLAFDRTDLFVDETQYWLWGQRLDFGYYSKPPLIGWVIGLVTRLASDAPFWVRMPGTLFHAATALILAALAARIAGRSAAIWTAALYVTLPFVGVGTVMISTDTIMAPFFALALLFFWRCGEDRRPVFALAAGAAIGAAFMAKYAAIYFLIGAGLAMIAVPGRRIGWGNAALMVLAFAVVISPNVVWNLTHKLATVEHTMDNVGWVRGGAGLNFGRMAEFFGSQFGVFGPVAMVALLVGYFRKGADARALALLSVPPLIAVTVQAALGKAYANWAVAAYFAGTVLAVLVLPRWGRWLALAFNLIVTVTIPVLTVLAPWPVVNGKPLLNRYLGREELSTRILALAQADGVPVYADDRDILADLFYTGRDSGVTIYAPRNEGRPRNYYEQTFPLPEGFDGRILVLRREPLDCGAGAIPPAGILATSGVWSDRQIIPYVVDGGCLAARP</sequence>
<feature type="transmembrane region" description="Helical" evidence="8">
    <location>
        <begin position="84"/>
        <end position="102"/>
    </location>
</feature>
<keyword evidence="7 8" id="KW-0472">Membrane</keyword>
<reference evidence="10 11" key="1">
    <citation type="submission" date="2019-01" db="EMBL/GenBank/DDBJ databases">
        <title>Sinorhodobacter populi sp. nov. isolated from the symptomatic bark tissue of Populus euramericana canker.</title>
        <authorList>
            <person name="Xu G."/>
        </authorList>
    </citation>
    <scope>NUCLEOTIDE SEQUENCE [LARGE SCALE GENOMIC DNA]</scope>
    <source>
        <strain evidence="10 11">SK2B-1</strain>
    </source>
</reference>
<feature type="transmembrane region" description="Helical" evidence="8">
    <location>
        <begin position="324"/>
        <end position="345"/>
    </location>
</feature>
<evidence type="ECO:0000256" key="3">
    <source>
        <dbReference type="ARBA" id="ARBA00022676"/>
    </source>
</evidence>
<feature type="transmembrane region" description="Helical" evidence="8">
    <location>
        <begin position="12"/>
        <end position="31"/>
    </location>
</feature>
<dbReference type="GO" id="GO:0016763">
    <property type="term" value="F:pentosyltransferase activity"/>
    <property type="evidence" value="ECO:0007669"/>
    <property type="project" value="TreeGrafter"/>
</dbReference>
<keyword evidence="4 10" id="KW-0808">Transferase</keyword>
<evidence type="ECO:0000256" key="7">
    <source>
        <dbReference type="ARBA" id="ARBA00023136"/>
    </source>
</evidence>
<name>A0A443JH62_9RHOB</name>
<evidence type="ECO:0000256" key="5">
    <source>
        <dbReference type="ARBA" id="ARBA00022692"/>
    </source>
</evidence>
<evidence type="ECO:0000256" key="1">
    <source>
        <dbReference type="ARBA" id="ARBA00004651"/>
    </source>
</evidence>
<dbReference type="PANTHER" id="PTHR33908:SF11">
    <property type="entry name" value="MEMBRANE PROTEIN"/>
    <property type="match status" value="1"/>
</dbReference>
<keyword evidence="2" id="KW-1003">Cell membrane</keyword>
<dbReference type="EMBL" id="SAUZ01000014">
    <property type="protein sequence ID" value="RWR19781.1"/>
    <property type="molecule type" value="Genomic_DNA"/>
</dbReference>
<dbReference type="InterPro" id="IPR050297">
    <property type="entry name" value="LipidA_mod_glycosyltrf_83"/>
</dbReference>
<keyword evidence="6 8" id="KW-1133">Transmembrane helix</keyword>
<evidence type="ECO:0000256" key="8">
    <source>
        <dbReference type="SAM" id="Phobius"/>
    </source>
</evidence>
<feature type="transmembrane region" description="Helical" evidence="8">
    <location>
        <begin position="248"/>
        <end position="267"/>
    </location>
</feature>
<protein>
    <submittedName>
        <fullName evidence="10">Glycosyl transferase</fullName>
    </submittedName>
</protein>
<evidence type="ECO:0000259" key="9">
    <source>
        <dbReference type="Pfam" id="PF13231"/>
    </source>
</evidence>
<evidence type="ECO:0000256" key="2">
    <source>
        <dbReference type="ARBA" id="ARBA00022475"/>
    </source>
</evidence>
<dbReference type="AlphaFoldDB" id="A0A443JH62"/>
<proteinExistence type="predicted"/>
<dbReference type="PANTHER" id="PTHR33908">
    <property type="entry name" value="MANNOSYLTRANSFERASE YKCB-RELATED"/>
    <property type="match status" value="1"/>
</dbReference>
<comment type="subcellular location">
    <subcellularLocation>
        <location evidence="1">Cell membrane</location>
        <topology evidence="1">Multi-pass membrane protein</topology>
    </subcellularLocation>
</comment>
<dbReference type="GO" id="GO:0005886">
    <property type="term" value="C:plasma membrane"/>
    <property type="evidence" value="ECO:0007669"/>
    <property type="project" value="UniProtKB-SubCell"/>
</dbReference>
<dbReference type="Pfam" id="PF13231">
    <property type="entry name" value="PMT_2"/>
    <property type="match status" value="1"/>
</dbReference>
<feature type="transmembrane region" description="Helical" evidence="8">
    <location>
        <begin position="298"/>
        <end position="317"/>
    </location>
</feature>
<comment type="caution">
    <text evidence="10">The sequence shown here is derived from an EMBL/GenBank/DDBJ whole genome shotgun (WGS) entry which is preliminary data.</text>
</comment>
<feature type="transmembrane region" description="Helical" evidence="8">
    <location>
        <begin position="157"/>
        <end position="185"/>
    </location>
</feature>
<keyword evidence="5 8" id="KW-0812">Transmembrane</keyword>
<feature type="domain" description="Glycosyltransferase RgtA/B/C/D-like" evidence="9">
    <location>
        <begin position="56"/>
        <end position="214"/>
    </location>
</feature>
<feature type="transmembrane region" description="Helical" evidence="8">
    <location>
        <begin position="197"/>
        <end position="217"/>
    </location>
</feature>
<evidence type="ECO:0000313" key="10">
    <source>
        <dbReference type="EMBL" id="RWR19781.1"/>
    </source>
</evidence>